<organism evidence="3 4">
    <name type="scientific">Pacificispira spongiicola</name>
    <dbReference type="NCBI Taxonomy" id="2729598"/>
    <lineage>
        <taxon>Bacteria</taxon>
        <taxon>Pseudomonadati</taxon>
        <taxon>Pseudomonadota</taxon>
        <taxon>Alphaproteobacteria</taxon>
        <taxon>Rhodospirillales</taxon>
        <taxon>Rhodospirillaceae</taxon>
        <taxon>Pacificispira</taxon>
    </lineage>
</organism>
<dbReference type="InterPro" id="IPR036388">
    <property type="entry name" value="WH-like_DNA-bd_sf"/>
</dbReference>
<dbReference type="PANTHER" id="PTHR34580">
    <property type="match status" value="1"/>
</dbReference>
<dbReference type="Pfam" id="PF13280">
    <property type="entry name" value="WYL"/>
    <property type="match status" value="1"/>
</dbReference>
<keyword evidence="4" id="KW-1185">Reference proteome</keyword>
<sequence length="226" mass="25385">MSKTTRLFEIIQILRAAKAPLPGAEIARMLEVSTRTVYRDIADLQAMRTPIVGEPGIGYVLRRGYDLPPVNFDTEEAEAVSVGLSLIARTGDKALWKAARSAARKLHDAAPDSGYLIASNWGIDQPEHADMALVRAAIRDERKLAVDYRDADGRITRRTLRPLALIYYVDNAMLIAWCEMRADFRHFRLDRMQSCTETEDFFTGDGPRLRADWETALKAQTVDTAT</sequence>
<comment type="caution">
    <text evidence="3">The sequence shown here is derived from an EMBL/GenBank/DDBJ whole genome shotgun (WGS) entry which is preliminary data.</text>
</comment>
<evidence type="ECO:0000259" key="1">
    <source>
        <dbReference type="Pfam" id="PF08279"/>
    </source>
</evidence>
<feature type="domain" description="WYL" evidence="2">
    <location>
        <begin position="132"/>
        <end position="196"/>
    </location>
</feature>
<protein>
    <submittedName>
        <fullName evidence="3">YafY family transcriptional regulator</fullName>
    </submittedName>
</protein>
<dbReference type="Gene3D" id="1.10.10.10">
    <property type="entry name" value="Winged helix-like DNA-binding domain superfamily/Winged helix DNA-binding domain"/>
    <property type="match status" value="1"/>
</dbReference>
<dbReference type="SUPFAM" id="SSF46785">
    <property type="entry name" value="Winged helix' DNA-binding domain"/>
    <property type="match status" value="1"/>
</dbReference>
<proteinExistence type="predicted"/>
<dbReference type="AlphaFoldDB" id="A0A7Y0DZC6"/>
<accession>A0A7Y0DZC6</accession>
<dbReference type="EMBL" id="JABBNT010000002">
    <property type="protein sequence ID" value="NMM44380.1"/>
    <property type="molecule type" value="Genomic_DNA"/>
</dbReference>
<evidence type="ECO:0000259" key="2">
    <source>
        <dbReference type="Pfam" id="PF13280"/>
    </source>
</evidence>
<dbReference type="InterPro" id="IPR013196">
    <property type="entry name" value="HTH_11"/>
</dbReference>
<gene>
    <name evidence="3" type="ORF">HH303_07810</name>
</gene>
<dbReference type="Proteomes" id="UP000539372">
    <property type="component" value="Unassembled WGS sequence"/>
</dbReference>
<feature type="domain" description="Helix-turn-helix type 11" evidence="1">
    <location>
        <begin position="6"/>
        <end position="59"/>
    </location>
</feature>
<dbReference type="PANTHER" id="PTHR34580:SF3">
    <property type="entry name" value="PROTEIN PAFB"/>
    <property type="match status" value="1"/>
</dbReference>
<evidence type="ECO:0000313" key="3">
    <source>
        <dbReference type="EMBL" id="NMM44380.1"/>
    </source>
</evidence>
<dbReference type="InterPro" id="IPR051534">
    <property type="entry name" value="CBASS_pafABC_assoc_protein"/>
</dbReference>
<evidence type="ECO:0000313" key="4">
    <source>
        <dbReference type="Proteomes" id="UP000539372"/>
    </source>
</evidence>
<dbReference type="PROSITE" id="PS52050">
    <property type="entry name" value="WYL"/>
    <property type="match status" value="1"/>
</dbReference>
<dbReference type="RefSeq" id="WP_169624669.1">
    <property type="nucleotide sequence ID" value="NZ_JABBNT010000002.1"/>
</dbReference>
<name>A0A7Y0DZC6_9PROT</name>
<dbReference type="InterPro" id="IPR036390">
    <property type="entry name" value="WH_DNA-bd_sf"/>
</dbReference>
<dbReference type="Pfam" id="PF08279">
    <property type="entry name" value="HTH_11"/>
    <property type="match status" value="1"/>
</dbReference>
<reference evidence="3 4" key="1">
    <citation type="submission" date="2020-04" db="EMBL/GenBank/DDBJ databases">
        <title>Rhodospirillaceae bacterium KN72 isolated from deep sea.</title>
        <authorList>
            <person name="Zhang D.-C."/>
        </authorList>
    </citation>
    <scope>NUCLEOTIDE SEQUENCE [LARGE SCALE GENOMIC DNA]</scope>
    <source>
        <strain evidence="3 4">KN72</strain>
    </source>
</reference>
<dbReference type="InterPro" id="IPR026881">
    <property type="entry name" value="WYL_dom"/>
</dbReference>